<name>A0A562L2I6_9GAMM</name>
<dbReference type="Gene3D" id="3.30.460.10">
    <property type="entry name" value="Beta Polymerase, domain 2"/>
    <property type="match status" value="1"/>
</dbReference>
<reference evidence="1 2" key="1">
    <citation type="journal article" date="2015" name="Stand. Genomic Sci.">
        <title>Genomic Encyclopedia of Bacterial and Archaeal Type Strains, Phase III: the genomes of soil and plant-associated and newly described type strains.</title>
        <authorList>
            <person name="Whitman W.B."/>
            <person name="Woyke T."/>
            <person name="Klenk H.P."/>
            <person name="Zhou Y."/>
            <person name="Lilburn T.G."/>
            <person name="Beck B.J."/>
            <person name="De Vos P."/>
            <person name="Vandamme P."/>
            <person name="Eisen J.A."/>
            <person name="Garrity G."/>
            <person name="Hugenholtz P."/>
            <person name="Kyrpides N.C."/>
        </authorList>
    </citation>
    <scope>NUCLEOTIDE SEQUENCE [LARGE SCALE GENOMIC DNA]</scope>
    <source>
        <strain evidence="1 2">CGMCC 1.10821</strain>
    </source>
</reference>
<sequence length="261" mass="28834">MTRELPAVHAATLAHILSVLGDDARIDAVLAGGSMLHGGFDAQSDLDLVVVVRAGDYPQVMAQRPAIAARLGSLLAAFSGEHVGEPRLLICLFGPPLIHVDLKFVVETDLQHMVERPCLLWARQPERIGAVLDAASVHWPDREAQWFEDRAWIWLHYGAAKLLRGERYEALGMLAYFRDQVLGPLLHRRSGRPQRGVRRIESDAAADAALSLTMATVETASIAQALLRAIELYLELRQDDPPERPTPHMPDALRAYLQPGD</sequence>
<evidence type="ECO:0000313" key="1">
    <source>
        <dbReference type="EMBL" id="TWI01857.1"/>
    </source>
</evidence>
<comment type="caution">
    <text evidence="1">The sequence shown here is derived from an EMBL/GenBank/DDBJ whole genome shotgun (WGS) entry which is preliminary data.</text>
</comment>
<dbReference type="InterPro" id="IPR043519">
    <property type="entry name" value="NT_sf"/>
</dbReference>
<dbReference type="OrthoDB" id="7375008at2"/>
<organism evidence="1 2">
    <name type="scientific">Luteimonas cucumeris</name>
    <dbReference type="NCBI Taxonomy" id="985012"/>
    <lineage>
        <taxon>Bacteria</taxon>
        <taxon>Pseudomonadati</taxon>
        <taxon>Pseudomonadota</taxon>
        <taxon>Gammaproteobacteria</taxon>
        <taxon>Lysobacterales</taxon>
        <taxon>Lysobacteraceae</taxon>
        <taxon>Luteimonas</taxon>
    </lineage>
</organism>
<dbReference type="Proteomes" id="UP000315167">
    <property type="component" value="Unassembled WGS sequence"/>
</dbReference>
<accession>A0A562L2I6</accession>
<dbReference type="EMBL" id="VLKN01000005">
    <property type="protein sequence ID" value="TWI01857.1"/>
    <property type="molecule type" value="Genomic_DNA"/>
</dbReference>
<keyword evidence="2" id="KW-1185">Reference proteome</keyword>
<protein>
    <recommendedName>
        <fullName evidence="3">Nucleotidyltransferase-like protein</fullName>
    </recommendedName>
</protein>
<proteinExistence type="predicted"/>
<evidence type="ECO:0000313" key="2">
    <source>
        <dbReference type="Proteomes" id="UP000315167"/>
    </source>
</evidence>
<gene>
    <name evidence="1" type="ORF">IP90_02417</name>
</gene>
<dbReference type="SUPFAM" id="SSF81301">
    <property type="entry name" value="Nucleotidyltransferase"/>
    <property type="match status" value="1"/>
</dbReference>
<dbReference type="RefSeq" id="WP_144899902.1">
    <property type="nucleotide sequence ID" value="NZ_VLKN01000005.1"/>
</dbReference>
<dbReference type="AlphaFoldDB" id="A0A562L2I6"/>
<evidence type="ECO:0008006" key="3">
    <source>
        <dbReference type="Google" id="ProtNLM"/>
    </source>
</evidence>